<name>A0A1T3MWP8_9FLAO</name>
<dbReference type="SUPFAM" id="SSF46894">
    <property type="entry name" value="C-terminal effector domain of the bipartite response regulators"/>
    <property type="match status" value="1"/>
</dbReference>
<dbReference type="GO" id="GO:0003677">
    <property type="term" value="F:DNA binding"/>
    <property type="evidence" value="ECO:0007669"/>
    <property type="project" value="InterPro"/>
</dbReference>
<evidence type="ECO:0000313" key="4">
    <source>
        <dbReference type="Proteomes" id="UP000190813"/>
    </source>
</evidence>
<dbReference type="Proteomes" id="UP000190813">
    <property type="component" value="Unassembled WGS sequence"/>
</dbReference>
<dbReference type="GO" id="GO:0006355">
    <property type="term" value="P:regulation of DNA-templated transcription"/>
    <property type="evidence" value="ECO:0007669"/>
    <property type="project" value="InterPro"/>
</dbReference>
<keyword evidence="2" id="KW-1133">Transmembrane helix</keyword>
<keyword evidence="2" id="KW-0812">Transmembrane</keyword>
<sequence>MWSAISLLIIAVGGVGFYIYKRIKVLHLKRKALKSKVEELQLESQSKKQEEVIKLAKKNDSTFLVKFQEVYPEFVTKLQAINPDLEVSEITFAALISLNFTSKEISTYTFVQHTSVQQRKRRLRKRLNIPSDMDMYEFFQEL</sequence>
<dbReference type="InterPro" id="IPR016032">
    <property type="entry name" value="Sig_transdc_resp-reg_C-effctor"/>
</dbReference>
<keyword evidence="1" id="KW-0175">Coiled coil</keyword>
<dbReference type="AlphaFoldDB" id="A0A1T3MWP8"/>
<feature type="coiled-coil region" evidence="1">
    <location>
        <begin position="23"/>
        <end position="50"/>
    </location>
</feature>
<evidence type="ECO:0008006" key="5">
    <source>
        <dbReference type="Google" id="ProtNLM"/>
    </source>
</evidence>
<evidence type="ECO:0000313" key="3">
    <source>
        <dbReference type="EMBL" id="OPC69035.1"/>
    </source>
</evidence>
<evidence type="ECO:0000256" key="2">
    <source>
        <dbReference type="SAM" id="Phobius"/>
    </source>
</evidence>
<feature type="transmembrane region" description="Helical" evidence="2">
    <location>
        <begin position="6"/>
        <end position="23"/>
    </location>
</feature>
<accession>A0A1T3MWP8</accession>
<gene>
    <name evidence="3" type="ORF">BAZ10_00105</name>
</gene>
<keyword evidence="2" id="KW-0472">Membrane</keyword>
<reference evidence="3 4" key="1">
    <citation type="submission" date="2016-06" db="EMBL/GenBank/DDBJ databases">
        <title>Revisiting the taxonomy of the Elizabethkingia Genus based on Whole-Genome Sequencing, Optical Mapping, and MALDI-TOF.</title>
        <authorList>
            <person name="Nicholson A.C."/>
        </authorList>
    </citation>
    <scope>NUCLEOTIDE SEQUENCE [LARGE SCALE GENOMIC DNA]</scope>
    <source>
        <strain evidence="3 4">G4070</strain>
    </source>
</reference>
<comment type="caution">
    <text evidence="3">The sequence shown here is derived from an EMBL/GenBank/DDBJ whole genome shotgun (WGS) entry which is preliminary data.</text>
</comment>
<proteinExistence type="predicted"/>
<keyword evidence="4" id="KW-1185">Reference proteome</keyword>
<dbReference type="EMBL" id="MAHX01000004">
    <property type="protein sequence ID" value="OPC69035.1"/>
    <property type="molecule type" value="Genomic_DNA"/>
</dbReference>
<organism evidence="3 4">
    <name type="scientific">Elizabethkingia occulta</name>
    <dbReference type="NCBI Taxonomy" id="1867263"/>
    <lineage>
        <taxon>Bacteria</taxon>
        <taxon>Pseudomonadati</taxon>
        <taxon>Bacteroidota</taxon>
        <taxon>Flavobacteriia</taxon>
        <taxon>Flavobacteriales</taxon>
        <taxon>Weeksellaceae</taxon>
        <taxon>Elizabethkingia</taxon>
    </lineage>
</organism>
<evidence type="ECO:0000256" key="1">
    <source>
        <dbReference type="SAM" id="Coils"/>
    </source>
</evidence>
<protein>
    <recommendedName>
        <fullName evidence="5">HTH luxR-type domain-containing protein</fullName>
    </recommendedName>
</protein>